<organism evidence="2">
    <name type="scientific">Ixodes scapularis</name>
    <name type="common">Black-legged tick</name>
    <name type="synonym">Deer tick</name>
    <dbReference type="NCBI Taxonomy" id="6945"/>
    <lineage>
        <taxon>Eukaryota</taxon>
        <taxon>Metazoa</taxon>
        <taxon>Ecdysozoa</taxon>
        <taxon>Arthropoda</taxon>
        <taxon>Chelicerata</taxon>
        <taxon>Arachnida</taxon>
        <taxon>Acari</taxon>
        <taxon>Parasitiformes</taxon>
        <taxon>Ixodida</taxon>
        <taxon>Ixodoidea</taxon>
        <taxon>Ixodidae</taxon>
        <taxon>Ixodinae</taxon>
        <taxon>Ixodes</taxon>
    </lineage>
</organism>
<keyword evidence="1" id="KW-0812">Transmembrane</keyword>
<keyword evidence="1" id="KW-0472">Membrane</keyword>
<evidence type="ECO:0000313" key="2">
    <source>
        <dbReference type="EMBL" id="MOY41930.1"/>
    </source>
</evidence>
<sequence>MVVFFLCSWPSLASFPFLVIFLFLRNGDLLWVTERLRMFACLLAPACLCSLVWPGLESPRLLLPRIPPVPPC</sequence>
<reference evidence="2" key="1">
    <citation type="submission" date="2019-04" db="EMBL/GenBank/DDBJ databases">
        <title>An insight into the mialome of Ixodes scapularis.</title>
        <authorList>
            <person name="Ribeiro J.M."/>
            <person name="Mather T.N."/>
            <person name="Karim S."/>
        </authorList>
    </citation>
    <scope>NUCLEOTIDE SEQUENCE</scope>
</reference>
<feature type="transmembrane region" description="Helical" evidence="1">
    <location>
        <begin position="6"/>
        <end position="24"/>
    </location>
</feature>
<name>A0A4D5RX66_IXOSC</name>
<dbReference type="EMBL" id="GHJT01007959">
    <property type="protein sequence ID" value="MOY41930.1"/>
    <property type="molecule type" value="Transcribed_RNA"/>
</dbReference>
<proteinExistence type="predicted"/>
<accession>A0A4D5RX66</accession>
<dbReference type="AlphaFoldDB" id="A0A4D5RX66"/>
<protein>
    <submittedName>
        <fullName evidence="2">Uncharacterized protein</fullName>
    </submittedName>
</protein>
<feature type="transmembrane region" description="Helical" evidence="1">
    <location>
        <begin position="36"/>
        <end position="56"/>
    </location>
</feature>
<keyword evidence="1" id="KW-1133">Transmembrane helix</keyword>
<evidence type="ECO:0000256" key="1">
    <source>
        <dbReference type="SAM" id="Phobius"/>
    </source>
</evidence>